<dbReference type="InterPro" id="IPR052896">
    <property type="entry name" value="GGT-like_enzyme"/>
</dbReference>
<gene>
    <name evidence="8" type="primary">ggt</name>
    <name evidence="8" type="ORF">HUG15_03060</name>
</gene>
<dbReference type="KEGG" id="scia:HUG15_03060"/>
<organism evidence="8 9">
    <name type="scientific">Salicibibacter cibarius</name>
    <dbReference type="NCBI Taxonomy" id="2743000"/>
    <lineage>
        <taxon>Bacteria</taxon>
        <taxon>Bacillati</taxon>
        <taxon>Bacillota</taxon>
        <taxon>Bacilli</taxon>
        <taxon>Bacillales</taxon>
        <taxon>Bacillaceae</taxon>
        <taxon>Salicibibacter</taxon>
    </lineage>
</organism>
<dbReference type="GO" id="GO:0006751">
    <property type="term" value="P:glutathione catabolic process"/>
    <property type="evidence" value="ECO:0007669"/>
    <property type="project" value="UniProtKB-UniRule"/>
</dbReference>
<keyword evidence="6" id="KW-0378">Hydrolase</keyword>
<dbReference type="GO" id="GO:0036374">
    <property type="term" value="F:glutathione hydrolase activity"/>
    <property type="evidence" value="ECO:0007669"/>
    <property type="project" value="UniProtKB-UniRule"/>
</dbReference>
<dbReference type="EC" id="2.3.2.2" evidence="6"/>
<feature type="region of interest" description="Disordered" evidence="7">
    <location>
        <begin position="1"/>
        <end position="36"/>
    </location>
</feature>
<dbReference type="Gene3D" id="3.60.20.40">
    <property type="match status" value="1"/>
</dbReference>
<dbReference type="EC" id="3.4.19.13" evidence="6"/>
<dbReference type="InterPro" id="IPR043138">
    <property type="entry name" value="GGT_lsub"/>
</dbReference>
<dbReference type="InterPro" id="IPR029055">
    <property type="entry name" value="Ntn_hydrolases_N"/>
</dbReference>
<protein>
    <recommendedName>
        <fullName evidence="6">Glutathione hydrolase proenzyme</fullName>
        <ecNumber evidence="6">2.3.2.2</ecNumber>
        <ecNumber evidence="6">3.4.19.13</ecNumber>
    </recommendedName>
    <component>
        <recommendedName>
            <fullName evidence="6">Glutathione hydrolase large chain</fullName>
        </recommendedName>
    </component>
    <component>
        <recommendedName>
            <fullName evidence="6">Glutathione hydrolase small chain</fullName>
        </recommendedName>
    </component>
</protein>
<proteinExistence type="inferred from homology"/>
<comment type="pathway">
    <text evidence="6">Sulfur metabolism; glutathione metabolism.</text>
</comment>
<dbReference type="EMBL" id="CP054705">
    <property type="protein sequence ID" value="QQK74682.1"/>
    <property type="molecule type" value="Genomic_DNA"/>
</dbReference>
<comment type="catalytic activity">
    <reaction evidence="1 6">
        <text>an S-substituted glutathione + H2O = an S-substituted L-cysteinylglycine + L-glutamate</text>
        <dbReference type="Rhea" id="RHEA:59468"/>
        <dbReference type="ChEBI" id="CHEBI:15377"/>
        <dbReference type="ChEBI" id="CHEBI:29985"/>
        <dbReference type="ChEBI" id="CHEBI:90779"/>
        <dbReference type="ChEBI" id="CHEBI:143103"/>
        <dbReference type="EC" id="3.4.19.13"/>
    </reaction>
</comment>
<keyword evidence="6 8" id="KW-0012">Acyltransferase</keyword>
<dbReference type="NCBIfam" id="TIGR00066">
    <property type="entry name" value="g_glut_trans"/>
    <property type="match status" value="1"/>
</dbReference>
<dbReference type="Pfam" id="PF01019">
    <property type="entry name" value="G_glu_transpept"/>
    <property type="match status" value="1"/>
</dbReference>
<evidence type="ECO:0000313" key="8">
    <source>
        <dbReference type="EMBL" id="QQK74682.1"/>
    </source>
</evidence>
<dbReference type="Gene3D" id="1.10.246.130">
    <property type="match status" value="1"/>
</dbReference>
<dbReference type="AlphaFoldDB" id="A0A7T6Z111"/>
<comment type="catalytic activity">
    <reaction evidence="3 6">
        <text>an N-terminal (5-L-glutamyl)-[peptide] + an alpha-amino acid = 5-L-glutamyl amino acid + an N-terminal L-alpha-aminoacyl-[peptide]</text>
        <dbReference type="Rhea" id="RHEA:23904"/>
        <dbReference type="Rhea" id="RHEA-COMP:9780"/>
        <dbReference type="Rhea" id="RHEA-COMP:9795"/>
        <dbReference type="ChEBI" id="CHEBI:77644"/>
        <dbReference type="ChEBI" id="CHEBI:78597"/>
        <dbReference type="ChEBI" id="CHEBI:78599"/>
        <dbReference type="ChEBI" id="CHEBI:78608"/>
        <dbReference type="EC" id="2.3.2.2"/>
    </reaction>
</comment>
<comment type="PTM">
    <text evidence="6">Cleaved by autocatalysis into a large and a small subunit.</text>
</comment>
<evidence type="ECO:0000256" key="5">
    <source>
        <dbReference type="PIRSR" id="PIRSR600101-2"/>
    </source>
</evidence>
<dbReference type="InterPro" id="IPR043137">
    <property type="entry name" value="GGT_ssub_C"/>
</dbReference>
<evidence type="ECO:0000256" key="6">
    <source>
        <dbReference type="RuleBase" id="RU368036"/>
    </source>
</evidence>
<evidence type="ECO:0000256" key="1">
    <source>
        <dbReference type="ARBA" id="ARBA00001049"/>
    </source>
</evidence>
<comment type="similarity">
    <text evidence="6">Belongs to the gamma-glutamyltransferase family.</text>
</comment>
<evidence type="ECO:0000256" key="2">
    <source>
        <dbReference type="ARBA" id="ARBA00001089"/>
    </source>
</evidence>
<feature type="active site" description="Nucleophile" evidence="4">
    <location>
        <position position="375"/>
    </location>
</feature>
<keyword evidence="6" id="KW-0317">Glutathione biosynthesis</keyword>
<dbReference type="PANTHER" id="PTHR43881:SF1">
    <property type="entry name" value="GAMMA-GLUTAMYLTRANSPEPTIDASE (AFU_ORTHOLOGUE AFUA_4G13580)"/>
    <property type="match status" value="1"/>
</dbReference>
<dbReference type="SUPFAM" id="SSF56235">
    <property type="entry name" value="N-terminal nucleophile aminohydrolases (Ntn hydrolases)"/>
    <property type="match status" value="1"/>
</dbReference>
<feature type="binding site" evidence="5">
    <location>
        <position position="458"/>
    </location>
    <ligand>
        <name>L-glutamate</name>
        <dbReference type="ChEBI" id="CHEBI:29985"/>
    </ligand>
</feature>
<reference evidence="8 9" key="1">
    <citation type="submission" date="2020-06" db="EMBL/GenBank/DDBJ databases">
        <title>Genomic analysis of Salicibibacter sp. NKC5-3.</title>
        <authorList>
            <person name="Oh Y.J."/>
        </authorList>
    </citation>
    <scope>NUCLEOTIDE SEQUENCE [LARGE SCALE GENOMIC DNA]</scope>
    <source>
        <strain evidence="8 9">NKC5-3</strain>
    </source>
</reference>
<evidence type="ECO:0000256" key="7">
    <source>
        <dbReference type="SAM" id="MobiDB-lite"/>
    </source>
</evidence>
<keyword evidence="6 8" id="KW-0808">Transferase</keyword>
<dbReference type="GO" id="GO:0103068">
    <property type="term" value="F:leukotriene C4 gamma-glutamyl transferase activity"/>
    <property type="evidence" value="ECO:0007669"/>
    <property type="project" value="UniProtKB-EC"/>
</dbReference>
<comment type="catalytic activity">
    <reaction evidence="2 6">
        <text>glutathione + H2O = L-cysteinylglycine + L-glutamate</text>
        <dbReference type="Rhea" id="RHEA:28807"/>
        <dbReference type="ChEBI" id="CHEBI:15377"/>
        <dbReference type="ChEBI" id="CHEBI:29985"/>
        <dbReference type="ChEBI" id="CHEBI:57925"/>
        <dbReference type="ChEBI" id="CHEBI:61694"/>
        <dbReference type="EC" id="3.4.19.13"/>
    </reaction>
</comment>
<name>A0A7T6Z111_9BACI</name>
<dbReference type="UniPathway" id="UPA00204"/>
<dbReference type="PANTHER" id="PTHR43881">
    <property type="entry name" value="GAMMA-GLUTAMYLTRANSPEPTIDASE (AFU_ORTHOLOGUE AFUA_4G13580)"/>
    <property type="match status" value="1"/>
</dbReference>
<sequence length="562" mass="62207">MLGEGRSKASKKGGIPLAQHTDQLTATGRPVVEGKRGAVTSPHYLATQTGKKILEKGGHAVDAAIAVNSVLCVVLPHMSGLGGDLFSLVWDQSQNKVQALNGSGRSGSEATRSAYIQKGLDKIPERGPLAANTVPGTVDAWWALHQRYGKVDWSVLFEDAIHYAENGFPLTEKTSKFIAEKAELLSVYPETKKIFLANGSPIQAGEIFVQPDLAWSFKQIARDGRKAFYEGAIADKIVVSFEKHGGLLVKKDFEDHQIDWEDPITTNYRGYDVYQVKPNTQGITVLMMLNMLESYDMAAIGDGTTDYYHLLAETTKLKFRYRDEWVTDPSSITVPYDLLLSKSFSKKVRTHLSWEEVYSLDDLEELPDTQGSRDTVYLSVTDKDGNGVSLIQSIYHEFGSGFIPEGTGILLQNRGSYFSLEEDHINTLEPNKRTFHTIIPAMALKDGKLFMLYGSMGGEGQPQTQCALFTRVVDFGYNMQQAIEAPRWLYGKTWGEDSSTLKLEERISAKTMEALGDRGHMVEKVEPYSQLMGHAQGILVDHDRGVYSAGADPRGDGIALSW</sequence>
<keyword evidence="6" id="KW-0865">Zymogen</keyword>
<evidence type="ECO:0000313" key="9">
    <source>
        <dbReference type="Proteomes" id="UP000595823"/>
    </source>
</evidence>
<comment type="subunit">
    <text evidence="6">This enzyme consists of two polypeptide chains, which are synthesized in precursor form from a single polypeptide.</text>
</comment>
<dbReference type="InterPro" id="IPR000101">
    <property type="entry name" value="GGT_peptidase"/>
</dbReference>
<dbReference type="Proteomes" id="UP000595823">
    <property type="component" value="Chromosome"/>
</dbReference>
<evidence type="ECO:0000256" key="4">
    <source>
        <dbReference type="PIRSR" id="PIRSR600101-1"/>
    </source>
</evidence>
<dbReference type="PRINTS" id="PR01210">
    <property type="entry name" value="GGTRANSPTASE"/>
</dbReference>
<accession>A0A7T6Z111</accession>
<evidence type="ECO:0000256" key="3">
    <source>
        <dbReference type="ARBA" id="ARBA00047417"/>
    </source>
</evidence>
<dbReference type="GO" id="GO:0006750">
    <property type="term" value="P:glutathione biosynthetic process"/>
    <property type="evidence" value="ECO:0007669"/>
    <property type="project" value="UniProtKB-KW"/>
</dbReference>
<keyword evidence="9" id="KW-1185">Reference proteome</keyword>